<dbReference type="FunFam" id="3.40.50.720:FF:000084">
    <property type="entry name" value="Short-chain dehydrogenase reductase"/>
    <property type="match status" value="1"/>
</dbReference>
<evidence type="ECO:0000313" key="4">
    <source>
        <dbReference type="EMBL" id="CAB4601780.1"/>
    </source>
</evidence>
<dbReference type="GO" id="GO:0016616">
    <property type="term" value="F:oxidoreductase activity, acting on the CH-OH group of donors, NAD or NADP as acceptor"/>
    <property type="evidence" value="ECO:0007669"/>
    <property type="project" value="TreeGrafter"/>
</dbReference>
<dbReference type="PRINTS" id="PR00080">
    <property type="entry name" value="SDRFAMILY"/>
</dbReference>
<feature type="domain" description="Ketoreductase" evidence="3">
    <location>
        <begin position="10"/>
        <end position="198"/>
    </location>
</feature>
<dbReference type="Pfam" id="PF13561">
    <property type="entry name" value="adh_short_C2"/>
    <property type="match status" value="1"/>
</dbReference>
<dbReference type="EMBL" id="CAEZZS010000027">
    <property type="protein sequence ID" value="CAB4776974.1"/>
    <property type="molecule type" value="Genomic_DNA"/>
</dbReference>
<dbReference type="SUPFAM" id="SSF51735">
    <property type="entry name" value="NAD(P)-binding Rossmann-fold domains"/>
    <property type="match status" value="1"/>
</dbReference>
<dbReference type="AlphaFoldDB" id="A0A6J6GNK1"/>
<evidence type="ECO:0000256" key="2">
    <source>
        <dbReference type="ARBA" id="ARBA00023002"/>
    </source>
</evidence>
<proteinExistence type="inferred from homology"/>
<organism evidence="4">
    <name type="scientific">freshwater metagenome</name>
    <dbReference type="NCBI Taxonomy" id="449393"/>
    <lineage>
        <taxon>unclassified sequences</taxon>
        <taxon>metagenomes</taxon>
        <taxon>ecological metagenomes</taxon>
    </lineage>
</organism>
<dbReference type="Gene3D" id="3.40.50.720">
    <property type="entry name" value="NAD(P)-binding Rossmann-like Domain"/>
    <property type="match status" value="1"/>
</dbReference>
<dbReference type="EMBL" id="CAEZXH010000119">
    <property type="protein sequence ID" value="CAB4694640.1"/>
    <property type="molecule type" value="Genomic_DNA"/>
</dbReference>
<name>A0A6J6GNK1_9ZZZZ</name>
<dbReference type="GO" id="GO:0048038">
    <property type="term" value="F:quinone binding"/>
    <property type="evidence" value="ECO:0007669"/>
    <property type="project" value="TreeGrafter"/>
</dbReference>
<dbReference type="CDD" id="cd05233">
    <property type="entry name" value="SDR_c"/>
    <property type="match status" value="1"/>
</dbReference>
<evidence type="ECO:0000259" key="3">
    <source>
        <dbReference type="SMART" id="SM00822"/>
    </source>
</evidence>
<accession>A0A6J6GNK1</accession>
<dbReference type="PANTHER" id="PTHR42760:SF133">
    <property type="entry name" value="3-OXOACYL-[ACYL-CARRIER-PROTEIN] REDUCTASE"/>
    <property type="match status" value="1"/>
</dbReference>
<keyword evidence="2" id="KW-0560">Oxidoreductase</keyword>
<dbReference type="PRINTS" id="PR00081">
    <property type="entry name" value="GDHRDH"/>
</dbReference>
<evidence type="ECO:0000313" key="6">
    <source>
        <dbReference type="EMBL" id="CAB4776974.1"/>
    </source>
</evidence>
<dbReference type="GO" id="GO:0006633">
    <property type="term" value="P:fatty acid biosynthetic process"/>
    <property type="evidence" value="ECO:0007669"/>
    <property type="project" value="TreeGrafter"/>
</dbReference>
<comment type="similarity">
    <text evidence="1">Belongs to the short-chain dehydrogenases/reductases (SDR) family.</text>
</comment>
<reference evidence="4" key="1">
    <citation type="submission" date="2020-05" db="EMBL/GenBank/DDBJ databases">
        <authorList>
            <person name="Chiriac C."/>
            <person name="Salcher M."/>
            <person name="Ghai R."/>
            <person name="Kavagutti S V."/>
        </authorList>
    </citation>
    <scope>NUCLEOTIDE SEQUENCE</scope>
</reference>
<protein>
    <submittedName>
        <fullName evidence="4">Unannotated protein</fullName>
    </submittedName>
</protein>
<dbReference type="InterPro" id="IPR057326">
    <property type="entry name" value="KR_dom"/>
</dbReference>
<dbReference type="InterPro" id="IPR002347">
    <property type="entry name" value="SDR_fam"/>
</dbReference>
<dbReference type="PANTHER" id="PTHR42760">
    <property type="entry name" value="SHORT-CHAIN DEHYDROGENASES/REDUCTASES FAMILY MEMBER"/>
    <property type="match status" value="1"/>
</dbReference>
<evidence type="ECO:0000313" key="5">
    <source>
        <dbReference type="EMBL" id="CAB4694640.1"/>
    </source>
</evidence>
<dbReference type="SMART" id="SM00822">
    <property type="entry name" value="PKS_KR"/>
    <property type="match status" value="1"/>
</dbReference>
<dbReference type="InterPro" id="IPR036291">
    <property type="entry name" value="NAD(P)-bd_dom_sf"/>
</dbReference>
<gene>
    <name evidence="4" type="ORF">UFOPK1811_00855</name>
    <name evidence="5" type="ORF">UFOPK2360_01321</name>
    <name evidence="6" type="ORF">UFOPK2922_00726</name>
</gene>
<evidence type="ECO:0000256" key="1">
    <source>
        <dbReference type="ARBA" id="ARBA00006484"/>
    </source>
</evidence>
<dbReference type="EMBL" id="CAEZUJ010000030">
    <property type="protein sequence ID" value="CAB4601780.1"/>
    <property type="molecule type" value="Genomic_DNA"/>
</dbReference>
<sequence>MSESKALADRVVIVTGGGRGIGSGISEVVAGAGAHVAIIYPVESEEVHAKKMIQKIEIAGGKASSYLCDIGFQDQIESTVAKIHKDLGRIDGLVNNAGICNFAAFFEITPENWHRHLDVNLSGPFFLSQAVARFMKEKGKGAIVNISTVSAFRGGNKQVHYISSKGGLNGLTTSMAHEVKGFGIRVNAILCGGVATDININQRAEQEARDGKPYVDPPGVRGRGLPTDLGNATLFLLSDASEWVTGSLVAVDGGALIS</sequence>